<dbReference type="STRING" id="415747.SAMN03097708_01902"/>
<dbReference type="GO" id="GO:0015628">
    <property type="term" value="P:protein secretion by the type II secretion system"/>
    <property type="evidence" value="ECO:0007669"/>
    <property type="project" value="InterPro"/>
</dbReference>
<accession>A0A1G5QDD9</accession>
<dbReference type="NCBIfam" id="TIGR01713">
    <property type="entry name" value="typeII_sec_gspC"/>
    <property type="match status" value="1"/>
</dbReference>
<dbReference type="Gene3D" id="2.30.30.830">
    <property type="match status" value="1"/>
</dbReference>
<reference evidence="11 12" key="1">
    <citation type="submission" date="2016-10" db="EMBL/GenBank/DDBJ databases">
        <authorList>
            <person name="de Groot N.N."/>
        </authorList>
    </citation>
    <scope>NUCLEOTIDE SEQUENCE [LARGE SCALE GENOMIC DNA]</scope>
    <source>
        <strain evidence="11 12">HLD2</strain>
    </source>
</reference>
<keyword evidence="9" id="KW-0472">Membrane</keyword>
<evidence type="ECO:0000259" key="10">
    <source>
        <dbReference type="Pfam" id="PF11356"/>
    </source>
</evidence>
<evidence type="ECO:0000256" key="1">
    <source>
        <dbReference type="ARBA" id="ARBA00004533"/>
    </source>
</evidence>
<dbReference type="AlphaFoldDB" id="A0A1G5QDD9"/>
<evidence type="ECO:0000256" key="8">
    <source>
        <dbReference type="ARBA" id="ARBA00022989"/>
    </source>
</evidence>
<evidence type="ECO:0000313" key="12">
    <source>
        <dbReference type="Proteomes" id="UP000199648"/>
    </source>
</evidence>
<proteinExistence type="inferred from homology"/>
<dbReference type="SUPFAM" id="SSF50156">
    <property type="entry name" value="PDZ domain-like"/>
    <property type="match status" value="1"/>
</dbReference>
<keyword evidence="7" id="KW-0653">Protein transport</keyword>
<evidence type="ECO:0000256" key="9">
    <source>
        <dbReference type="ARBA" id="ARBA00023136"/>
    </source>
</evidence>
<dbReference type="Pfam" id="PF11356">
    <property type="entry name" value="T2SSC"/>
    <property type="match status" value="1"/>
</dbReference>
<keyword evidence="4" id="KW-1003">Cell membrane</keyword>
<comment type="similarity">
    <text evidence="2">Belongs to the GSP C family.</text>
</comment>
<keyword evidence="12" id="KW-1185">Reference proteome</keyword>
<evidence type="ECO:0000256" key="5">
    <source>
        <dbReference type="ARBA" id="ARBA00022519"/>
    </source>
</evidence>
<evidence type="ECO:0000256" key="2">
    <source>
        <dbReference type="ARBA" id="ARBA00007986"/>
    </source>
</evidence>
<feature type="domain" description="Type II secretion system protein GspC N-terminal" evidence="10">
    <location>
        <begin position="59"/>
        <end position="195"/>
    </location>
</feature>
<dbReference type="GO" id="GO:0015627">
    <property type="term" value="C:type II protein secretion system complex"/>
    <property type="evidence" value="ECO:0007669"/>
    <property type="project" value="InterPro"/>
</dbReference>
<evidence type="ECO:0000256" key="7">
    <source>
        <dbReference type="ARBA" id="ARBA00022927"/>
    </source>
</evidence>
<keyword evidence="3" id="KW-0813">Transport</keyword>
<dbReference type="Gene3D" id="2.30.42.10">
    <property type="match status" value="1"/>
</dbReference>
<comment type="subcellular location">
    <subcellularLocation>
        <location evidence="1">Cell inner membrane</location>
    </subcellularLocation>
</comment>
<protein>
    <submittedName>
        <fullName evidence="11">Type II secretion system protein C (GspC)</fullName>
    </submittedName>
</protein>
<keyword evidence="5" id="KW-0997">Cell inner membrane</keyword>
<dbReference type="InterPro" id="IPR036034">
    <property type="entry name" value="PDZ_sf"/>
</dbReference>
<dbReference type="Proteomes" id="UP000199648">
    <property type="component" value="Unassembled WGS sequence"/>
</dbReference>
<dbReference type="EMBL" id="FMWD01000005">
    <property type="protein sequence ID" value="SCZ59658.1"/>
    <property type="molecule type" value="Genomic_DNA"/>
</dbReference>
<name>A0A1G5QDD9_9GAMM</name>
<sequence length="323" mass="34566">MGIPTAASGESRYGYNRSVRYPTRVCPVNVFQAGCQAVASFAVTVPSQERLIPWVTGVLVILLAYALAQGTWRLIPDPVLPESSVIRSGASAEASSTASGLEDVADLHLFGQPSSQHQPVAAVPIDAPETRLNLILRGLFTADRPEDGAAIIADSQGNERFYLNGDQLPGGAQLKEVHADRVILARGGRFETLKLPKASESGISLDEVSGTGGAASGVRQLPELRSYREKILANPTSAFDLVKMRPVSENGRLKGYRVSPGKDRELFRKAGLRSGDVVTGINGMGLDDPARTQEVFKQLTSASQLNLVVERGGRQQHIVLSVE</sequence>
<evidence type="ECO:0000313" key="11">
    <source>
        <dbReference type="EMBL" id="SCZ59658.1"/>
    </source>
</evidence>
<organism evidence="11 12">
    <name type="scientific">Thiohalomonas denitrificans</name>
    <dbReference type="NCBI Taxonomy" id="415747"/>
    <lineage>
        <taxon>Bacteria</taxon>
        <taxon>Pseudomonadati</taxon>
        <taxon>Pseudomonadota</taxon>
        <taxon>Gammaproteobacteria</taxon>
        <taxon>Thiohalomonadales</taxon>
        <taxon>Thiohalomonadaceae</taxon>
        <taxon>Thiohalomonas</taxon>
    </lineage>
</organism>
<dbReference type="InterPro" id="IPR001639">
    <property type="entry name" value="T2SS_protein-GspC"/>
</dbReference>
<dbReference type="InterPro" id="IPR024961">
    <property type="entry name" value="T2SS_GspC_N"/>
</dbReference>
<dbReference type="GO" id="GO:0005886">
    <property type="term" value="C:plasma membrane"/>
    <property type="evidence" value="ECO:0007669"/>
    <property type="project" value="UniProtKB-SubCell"/>
</dbReference>
<evidence type="ECO:0000256" key="6">
    <source>
        <dbReference type="ARBA" id="ARBA00022692"/>
    </source>
</evidence>
<keyword evidence="8" id="KW-1133">Transmembrane helix</keyword>
<keyword evidence="6" id="KW-0812">Transmembrane</keyword>
<evidence type="ECO:0000256" key="4">
    <source>
        <dbReference type="ARBA" id="ARBA00022475"/>
    </source>
</evidence>
<gene>
    <name evidence="11" type="ORF">SAMN03097708_01902</name>
</gene>
<evidence type="ECO:0000256" key="3">
    <source>
        <dbReference type="ARBA" id="ARBA00022448"/>
    </source>
</evidence>